<evidence type="ECO:0000256" key="1">
    <source>
        <dbReference type="SAM" id="MobiDB-lite"/>
    </source>
</evidence>
<keyword evidence="3" id="KW-1185">Reference proteome</keyword>
<dbReference type="Proteomes" id="UP000003963">
    <property type="component" value="Unassembled WGS sequence"/>
</dbReference>
<protein>
    <submittedName>
        <fullName evidence="2">Uncharacterized protein</fullName>
    </submittedName>
</protein>
<gene>
    <name evidence="2" type="ORF">SSOG_04257</name>
</gene>
<organism evidence="2 3">
    <name type="scientific">Streptomyces himastatinicus ATCC 53653</name>
    <dbReference type="NCBI Taxonomy" id="457427"/>
    <lineage>
        <taxon>Bacteria</taxon>
        <taxon>Bacillati</taxon>
        <taxon>Actinomycetota</taxon>
        <taxon>Actinomycetes</taxon>
        <taxon>Kitasatosporales</taxon>
        <taxon>Streptomycetaceae</taxon>
        <taxon>Streptomyces</taxon>
        <taxon>Streptomyces violaceusniger group</taxon>
    </lineage>
</organism>
<dbReference type="HOGENOM" id="CLU_1569810_0_0_11"/>
<dbReference type="AlphaFoldDB" id="D9WW34"/>
<dbReference type="EMBL" id="GG657754">
    <property type="protein sequence ID" value="EFL24543.1"/>
    <property type="molecule type" value="Genomic_DNA"/>
</dbReference>
<reference evidence="2 3" key="1">
    <citation type="submission" date="2009-02" db="EMBL/GenBank/DDBJ databases">
        <title>Annotation of Streptomyces hygroscopicus strain ATCC 53653.</title>
        <authorList>
            <consortium name="The Broad Institute Genome Sequencing Platform"/>
            <consortium name="Broad Institute Microbial Sequencing Center"/>
            <person name="Fischbach M."/>
            <person name="Godfrey P."/>
            <person name="Ward D."/>
            <person name="Young S."/>
            <person name="Zeng Q."/>
            <person name="Koehrsen M."/>
            <person name="Alvarado L."/>
            <person name="Berlin A.M."/>
            <person name="Bochicchio J."/>
            <person name="Borenstein D."/>
            <person name="Chapman S.B."/>
            <person name="Chen Z."/>
            <person name="Engels R."/>
            <person name="Freedman E."/>
            <person name="Gellesch M."/>
            <person name="Goldberg J."/>
            <person name="Griggs A."/>
            <person name="Gujja S."/>
            <person name="Heilman E.R."/>
            <person name="Heiman D.I."/>
            <person name="Hepburn T.A."/>
            <person name="Howarth C."/>
            <person name="Jen D."/>
            <person name="Larson L."/>
            <person name="Lewis B."/>
            <person name="Mehta T."/>
            <person name="Park D."/>
            <person name="Pearson M."/>
            <person name="Richards J."/>
            <person name="Roberts A."/>
            <person name="Saif S."/>
            <person name="Shea T.D."/>
            <person name="Shenoy N."/>
            <person name="Sisk P."/>
            <person name="Stolte C."/>
            <person name="Sykes S.N."/>
            <person name="Thomson T."/>
            <person name="Walk T."/>
            <person name="White J."/>
            <person name="Yandava C."/>
            <person name="Straight P."/>
            <person name="Clardy J."/>
            <person name="Hung D."/>
            <person name="Kolter R."/>
            <person name="Mekalanos J."/>
            <person name="Walker S."/>
            <person name="Walsh C.T."/>
            <person name="Wieland-Brown L.C."/>
            <person name="Haas B."/>
            <person name="Nusbaum C."/>
            <person name="Birren B."/>
        </authorList>
    </citation>
    <scope>NUCLEOTIDE SEQUENCE [LARGE SCALE GENOMIC DNA]</scope>
    <source>
        <strain evidence="2 3">ATCC 53653</strain>
    </source>
</reference>
<sequence length="170" mass="18133">MAAPPTVPAQTKGPGPVGPGPFRTSYELPHAAEDAAWHPEVLLFARYIAAQVDSAPGDRPRQRRKNTMSIFGTRNSGLTVIHDLDVARAAIEEALADADPELAPGLRHALDLIAQIPEEDAAIEVEWARSVIAQAGIDPSKEVQATKALRVAKPELSLKAAVELARNAAR</sequence>
<evidence type="ECO:0000313" key="3">
    <source>
        <dbReference type="Proteomes" id="UP000003963"/>
    </source>
</evidence>
<feature type="region of interest" description="Disordered" evidence="1">
    <location>
        <begin position="1"/>
        <end position="26"/>
    </location>
</feature>
<name>D9WW34_9ACTN</name>
<accession>D9WW34</accession>
<proteinExistence type="predicted"/>
<evidence type="ECO:0000313" key="2">
    <source>
        <dbReference type="EMBL" id="EFL24543.1"/>
    </source>
</evidence>